<dbReference type="InterPro" id="IPR041373">
    <property type="entry name" value="RT_RNaseH"/>
</dbReference>
<evidence type="ECO:0000313" key="13">
    <source>
        <dbReference type="Proteomes" id="UP001151760"/>
    </source>
</evidence>
<organism evidence="12 13">
    <name type="scientific">Tanacetum coccineum</name>
    <dbReference type="NCBI Taxonomy" id="301880"/>
    <lineage>
        <taxon>Eukaryota</taxon>
        <taxon>Viridiplantae</taxon>
        <taxon>Streptophyta</taxon>
        <taxon>Embryophyta</taxon>
        <taxon>Tracheophyta</taxon>
        <taxon>Spermatophyta</taxon>
        <taxon>Magnoliopsida</taxon>
        <taxon>eudicotyledons</taxon>
        <taxon>Gunneridae</taxon>
        <taxon>Pentapetalae</taxon>
        <taxon>asterids</taxon>
        <taxon>campanulids</taxon>
        <taxon>Asterales</taxon>
        <taxon>Asteraceae</taxon>
        <taxon>Asteroideae</taxon>
        <taxon>Anthemideae</taxon>
        <taxon>Anthemidinae</taxon>
        <taxon>Tanacetum</taxon>
    </lineage>
</organism>
<protein>
    <submittedName>
        <fullName evidence="12">Ribonuclease H-like domain-containing protein</fullName>
    </submittedName>
</protein>
<dbReference type="InterPro" id="IPR043128">
    <property type="entry name" value="Rev_trsase/Diguanyl_cyclase"/>
</dbReference>
<feature type="compositionally biased region" description="Polar residues" evidence="10">
    <location>
        <begin position="1576"/>
        <end position="1586"/>
    </location>
</feature>
<keyword evidence="2" id="KW-0548">Nucleotidyltransferase</keyword>
<keyword evidence="8" id="KW-0862">Zinc</keyword>
<dbReference type="Proteomes" id="UP001151760">
    <property type="component" value="Unassembled WGS sequence"/>
</dbReference>
<dbReference type="Pfam" id="PF07727">
    <property type="entry name" value="RVT_2"/>
    <property type="match status" value="1"/>
</dbReference>
<evidence type="ECO:0000256" key="4">
    <source>
        <dbReference type="ARBA" id="ARBA00022750"/>
    </source>
</evidence>
<keyword evidence="5" id="KW-0255">Endonuclease</keyword>
<proteinExistence type="predicted"/>
<dbReference type="Pfam" id="PF22936">
    <property type="entry name" value="Pol_BBD"/>
    <property type="match status" value="1"/>
</dbReference>
<feature type="compositionally biased region" description="Basic and acidic residues" evidence="10">
    <location>
        <begin position="1769"/>
        <end position="1782"/>
    </location>
</feature>
<dbReference type="CDD" id="cd09274">
    <property type="entry name" value="RNase_HI_RT_Ty3"/>
    <property type="match status" value="1"/>
</dbReference>
<gene>
    <name evidence="12" type="ORF">Tco_0629991</name>
</gene>
<feature type="coiled-coil region" evidence="9">
    <location>
        <begin position="623"/>
        <end position="661"/>
    </location>
</feature>
<feature type="region of interest" description="Disordered" evidence="10">
    <location>
        <begin position="1545"/>
        <end position="1587"/>
    </location>
</feature>
<keyword evidence="8" id="KW-0863">Zinc-finger</keyword>
<dbReference type="Pfam" id="PF17917">
    <property type="entry name" value="RT_RNaseH"/>
    <property type="match status" value="1"/>
</dbReference>
<dbReference type="SMART" id="SM00343">
    <property type="entry name" value="ZnF_C2HC"/>
    <property type="match status" value="1"/>
</dbReference>
<evidence type="ECO:0000256" key="2">
    <source>
        <dbReference type="ARBA" id="ARBA00022695"/>
    </source>
</evidence>
<keyword evidence="3" id="KW-0540">Nuclease</keyword>
<feature type="compositionally biased region" description="Basic and acidic residues" evidence="10">
    <location>
        <begin position="1682"/>
        <end position="1709"/>
    </location>
</feature>
<dbReference type="CDD" id="cd09272">
    <property type="entry name" value="RNase_HI_RT_Ty1"/>
    <property type="match status" value="1"/>
</dbReference>
<dbReference type="InterPro" id="IPR036875">
    <property type="entry name" value="Znf_CCHC_sf"/>
</dbReference>
<keyword evidence="1" id="KW-0808">Transferase</keyword>
<name>A0ABQ4WUR6_9ASTR</name>
<feature type="region of interest" description="Disordered" evidence="10">
    <location>
        <begin position="1650"/>
        <end position="1889"/>
    </location>
</feature>
<accession>A0ABQ4WUR6</accession>
<keyword evidence="4" id="KW-0645">Protease</keyword>
<keyword evidence="9" id="KW-0175">Coiled coil</keyword>
<evidence type="ECO:0000256" key="3">
    <source>
        <dbReference type="ARBA" id="ARBA00022722"/>
    </source>
</evidence>
<comment type="caution">
    <text evidence="12">The sequence shown here is derived from an EMBL/GenBank/DDBJ whole genome shotgun (WGS) entry which is preliminary data.</text>
</comment>
<evidence type="ECO:0000256" key="6">
    <source>
        <dbReference type="ARBA" id="ARBA00022801"/>
    </source>
</evidence>
<evidence type="ECO:0000256" key="10">
    <source>
        <dbReference type="SAM" id="MobiDB-lite"/>
    </source>
</evidence>
<dbReference type="InterPro" id="IPR013103">
    <property type="entry name" value="RVT_2"/>
</dbReference>
<dbReference type="Gene3D" id="3.30.70.270">
    <property type="match status" value="2"/>
</dbReference>
<keyword evidence="4" id="KW-0064">Aspartyl protease</keyword>
<evidence type="ECO:0000256" key="8">
    <source>
        <dbReference type="PROSITE-ProRule" id="PRU00047"/>
    </source>
</evidence>
<feature type="coiled-coil region" evidence="9">
    <location>
        <begin position="125"/>
        <end position="159"/>
    </location>
</feature>
<feature type="region of interest" description="Disordered" evidence="10">
    <location>
        <begin position="54"/>
        <end position="78"/>
    </location>
</feature>
<dbReference type="SUPFAM" id="SSF57756">
    <property type="entry name" value="Retrovirus zinc finger-like domains"/>
    <property type="match status" value="1"/>
</dbReference>
<evidence type="ECO:0000256" key="9">
    <source>
        <dbReference type="SAM" id="Coils"/>
    </source>
</evidence>
<keyword evidence="6" id="KW-0378">Hydrolase</keyword>
<sequence length="2401" mass="273789">MISIRMKKFYKKTGIKLQFDAKELVGFDKTKVECYNCHKTRHFARECRTKGNQDSKRRDAWNSRNKDGRRSGKQEDSKALVTIDGEGVDWTSHSEEEEDFALMACNSSGSDTEVQSCSNECVASYNKLKKLCDEQRAQLSDASIEIKAYTQALKKVEAQLVAHQQGQLWYEEKIRFMKIDLDDKTNVLTYHKNYWQKLKKKKEDLKAKVEKWHNSSKNRSLLKNSQMSANDKFGLGYGDQKYDGILSYENEVLQSVFMNKESDLENQPLYDRFVTAEGMHAVPPPMTGNYMPSGPDIEIDYSQFTYGPKQTQTSESETQTSNFDTCESDCSVETHESLPEPAVNEPKVDYPHRIFQNKWIVYSGCSRHMTGNKAYLAEYQDFNGGPVSFGGSKGYITGKGKIKIEKLDFEDVCFVKELQHFNLFSVSQMCDRKNKVLFTDTECLVLSPEFKLPDENQVLLRIPRQNNMYSFNLENIVPSGGLACFIAKAIIDESNKWHRRLGHVNFKKLNKLVKGNLVRGLLSKIFQNDHTCVACQKGKQHKASCKAKSVKSISQPLQLFHMDLFGPTSVRSLNHKTYCLVITDDFSSSHVFCVICGYLHFYSSTITPALKTDDKREGPREEEHVFMDELERLKRQEKEANEEVEALRKKFEQETENLVIQEGAAKTSSTNIFNTVSTPAKASSTNLVNTISIPVSTAIPHEGLSPTNPEEDDSEIPPLEDIYQNSTDGIFTNSSYDDEGAVADFTNLETIVNVSPIPTSRIHSSHPSALILGYPTSAVQTRSKVNTSSGAHAFVSYKISKALEDEGWVDAMQEELLQFKIQKVWILVDLPYGKKAIGTKWVYRNKKDERGVVVRNKARLVAQGHRQEEGIDYDEVFAPVARIEAIRIFLAFASYMGFIVYQMDVKSAFLYGKIDEEVYVSQPPGFLDPKNHHKVYKVVKALYGLHQAPKAWYATSSTFLLKNGYRRGTIDKTLFIKKDKHDIILVQVYVDDIIFGSTNKSWCDEFEALMKSEFQMSSMGELTFFLGLQVKQKTDGIFISQDKYVAEILKKFDFANVKTASTPIETQKPLVKDEEASDVDVHLYRSMIGSLMYLTASRPDIMFVVCACSRFQVTPKSSHLSAVKRIFKYLKGKPKLGLWYPRVSSFDLESYSDIDYAGANLDKKSTTGGYQFLGRRLISWQCKKQTIMATSTTEAEYVAAVGRHHFIRDAYEKKLIQVLKIHTDDNVADLLTKAFDVRSTPDTYIVHSLVGQSLLNLYKPISIAQFLTQSLSTTFLSTSPNLSLNDDLSFLSTMAVLDSCPKHNMVAYLEKSEGNAEFHEIIDFLKRSSIHHALTVSPIVSTTFVEQFWTSAKSKIINNVRHITAKVAGKSVSISEASIRSDLLFDDADGIDSLPNQAIFDAIQLMGYEGDLTVLTFNKALFSPQWRFLFHTMNHCLSSKSTSWDQIPTNIATAVICLTSNQKYNFSKLIFDGMPRHLDAKKKFVMYLRFISIFLDKQLANVSVPLDYFPVNTLTSKVFSFMVKKAKHFSGKVTPLFASMLVQPTQDEGAHSDRPSEAQPTPSPTPTNTSGENLGGHSSSDKSLSGNEGDMTLQSVYDLCLSLCAQVSDQAKEIQNLKAQITKLKKQAKPVITHHKAWLKSVSLKQRLTRKSFSKKQRVHKESVSKQGRKFAKGESSVQRDPLFDELSKDTVDHMETENAQDEGRTRDIVDEDKEIEENILSTEDVLGTDKEAVSTDKEKVSTDRPIVSTDGSKVSTDKQIEGTDEQNEGTKEQIESTDRQTKAKVLLNMSQAKAVSKENEKGVELKDVEETDRPRPTSTRSLLTLRPLPKIDPKDKGKKKIKEEEDDESKSESDDIPQAEKKFKQLESDEEMAKKMQEEWEGEEERNRIAEEKATNEALIRNFDDIKARIKADRLLAEKLQEQEREQFTIEERAKFLHDTIAAQRKFLAQQRSEAIRNRPPTKNQLRNQMMTYLKHVGNFKHSELKIKKFEEIQSLYEKIKRSDEDFISIRSADDERLIKRMNEKGVDSSKGEVIKEEHKDKVKEEKNLGTKPQFDESKRLEEINLNVVIRSDGPKRYFSTLMTVLSIFDREDLNVVYQLVMDKHQDEMPEGFDKVLWGDLMVLFNPDDKDRVGLVKIQHSWKDCFKSVDKQIVFAKQLYGLIKAPCYDNEALASPKHKQVCKPYLDKFLIVFIDDILIYSKSKQEHEEHLKLILELFKKDKFKAIDVDPAKIESIKDWVSPKSPMKIRQFLGLVGYYRRFIKGFSKITKSMTKLTLKKVNAPILALLEGDENFIVYCDASHKGLGAVVFALKIWKHYLYGTKCTVHKSLQHILEQKELNMRQRHWLELLSDYDCDIYYHPRKANLVADALSRKERIKPLRVRALVMTIGLDLPKQSLEA</sequence>
<evidence type="ECO:0000256" key="7">
    <source>
        <dbReference type="ARBA" id="ARBA00022918"/>
    </source>
</evidence>
<dbReference type="EMBL" id="BQNB010008949">
    <property type="protein sequence ID" value="GJS56629.1"/>
    <property type="molecule type" value="Genomic_DNA"/>
</dbReference>
<evidence type="ECO:0000256" key="5">
    <source>
        <dbReference type="ARBA" id="ARBA00022759"/>
    </source>
</evidence>
<feature type="compositionally biased region" description="Basic residues" evidence="10">
    <location>
        <begin position="1650"/>
        <end position="1659"/>
    </location>
</feature>
<feature type="domain" description="CCHC-type" evidence="11">
    <location>
        <begin position="34"/>
        <end position="48"/>
    </location>
</feature>
<dbReference type="PROSITE" id="PS50158">
    <property type="entry name" value="ZF_CCHC"/>
    <property type="match status" value="1"/>
</dbReference>
<dbReference type="InterPro" id="IPR001878">
    <property type="entry name" value="Znf_CCHC"/>
</dbReference>
<reference evidence="12" key="1">
    <citation type="journal article" date="2022" name="Int. J. Mol. Sci.">
        <title>Draft Genome of Tanacetum Coccineum: Genomic Comparison of Closely Related Tanacetum-Family Plants.</title>
        <authorList>
            <person name="Yamashiro T."/>
            <person name="Shiraishi A."/>
            <person name="Nakayama K."/>
            <person name="Satake H."/>
        </authorList>
    </citation>
    <scope>NUCLEOTIDE SEQUENCE</scope>
</reference>
<keyword evidence="7" id="KW-0695">RNA-directed DNA polymerase</keyword>
<dbReference type="PANTHER" id="PTHR11439:SF495">
    <property type="entry name" value="REVERSE TRANSCRIPTASE, RNA-DEPENDENT DNA POLYMERASE-RELATED"/>
    <property type="match status" value="1"/>
</dbReference>
<dbReference type="PANTHER" id="PTHR11439">
    <property type="entry name" value="GAG-POL-RELATED RETROTRANSPOSON"/>
    <property type="match status" value="1"/>
</dbReference>
<keyword evidence="13" id="KW-1185">Reference proteome</keyword>
<reference evidence="12" key="2">
    <citation type="submission" date="2022-01" db="EMBL/GenBank/DDBJ databases">
        <authorList>
            <person name="Yamashiro T."/>
            <person name="Shiraishi A."/>
            <person name="Satake H."/>
            <person name="Nakayama K."/>
        </authorList>
    </citation>
    <scope>NUCLEOTIDE SEQUENCE</scope>
</reference>
<dbReference type="SUPFAM" id="SSF56672">
    <property type="entry name" value="DNA/RNA polymerases"/>
    <property type="match status" value="2"/>
</dbReference>
<feature type="compositionally biased region" description="Basic and acidic residues" evidence="10">
    <location>
        <begin position="1728"/>
        <end position="1743"/>
    </location>
</feature>
<evidence type="ECO:0000313" key="12">
    <source>
        <dbReference type="EMBL" id="GJS56629.1"/>
    </source>
</evidence>
<dbReference type="Pfam" id="PF13976">
    <property type="entry name" value="gag_pre-integrs"/>
    <property type="match status" value="1"/>
</dbReference>
<dbReference type="InterPro" id="IPR025724">
    <property type="entry name" value="GAG-pre-integrase_dom"/>
</dbReference>
<evidence type="ECO:0000256" key="1">
    <source>
        <dbReference type="ARBA" id="ARBA00022679"/>
    </source>
</evidence>
<keyword evidence="8" id="KW-0479">Metal-binding</keyword>
<feature type="compositionally biased region" description="Basic and acidic residues" evidence="10">
    <location>
        <begin position="1796"/>
        <end position="1816"/>
    </location>
</feature>
<dbReference type="InterPro" id="IPR054722">
    <property type="entry name" value="PolX-like_BBD"/>
</dbReference>
<dbReference type="InterPro" id="IPR043502">
    <property type="entry name" value="DNA/RNA_pol_sf"/>
</dbReference>
<feature type="compositionally biased region" description="Low complexity" evidence="10">
    <location>
        <begin position="1817"/>
        <end position="1829"/>
    </location>
</feature>
<evidence type="ECO:0000259" key="11">
    <source>
        <dbReference type="PROSITE" id="PS50158"/>
    </source>
</evidence>
<feature type="compositionally biased region" description="Basic and acidic residues" evidence="10">
    <location>
        <begin position="1851"/>
        <end position="1879"/>
    </location>
</feature>